<sequence length="190" mass="21577">MEVLILFDDVLIYHVVQIVQKSDESDIGPRQSTADKRLQIVLASKTALFRHVTGDSYRLMDSLSIDLEHRNKGECDNDSVGAPEVNEDVFLSLSTFSFCRCNLAYFLSPGNFATEFLILLDDVLIHHVVQVVQKSDESKIGPRQSTDKITTILLHLSVQTLQIIRHRLFGSFKFLFFNLFVTLIVETSDI</sequence>
<evidence type="ECO:0000313" key="1">
    <source>
        <dbReference type="EMBL" id="TGZ53163.1"/>
    </source>
</evidence>
<dbReference type="AlphaFoldDB" id="A0A4S2KT21"/>
<comment type="caution">
    <text evidence="1">The sequence shown here is derived from an EMBL/GenBank/DDBJ whole genome shotgun (WGS) entry which is preliminary data.</text>
</comment>
<dbReference type="EMBL" id="QBLH01001083">
    <property type="protein sequence ID" value="TGZ53163.1"/>
    <property type="molecule type" value="Genomic_DNA"/>
</dbReference>
<keyword evidence="2" id="KW-1185">Reference proteome</keyword>
<gene>
    <name evidence="1" type="ORF">DBV15_01570</name>
</gene>
<proteinExistence type="predicted"/>
<protein>
    <submittedName>
        <fullName evidence="1">Uncharacterized protein</fullName>
    </submittedName>
</protein>
<reference evidence="1 2" key="1">
    <citation type="journal article" date="2019" name="Philos. Trans. R. Soc. Lond., B, Biol. Sci.">
        <title>Ant behaviour and brain gene expression of defending hosts depend on the ecological success of the intruding social parasite.</title>
        <authorList>
            <person name="Kaur R."/>
            <person name="Stoldt M."/>
            <person name="Jongepier E."/>
            <person name="Feldmeyer B."/>
            <person name="Menzel F."/>
            <person name="Bornberg-Bauer E."/>
            <person name="Foitzik S."/>
        </authorList>
    </citation>
    <scope>NUCLEOTIDE SEQUENCE [LARGE SCALE GENOMIC DNA]</scope>
    <source>
        <tissue evidence="1">Whole body</tissue>
    </source>
</reference>
<organism evidence="1 2">
    <name type="scientific">Temnothorax longispinosus</name>
    <dbReference type="NCBI Taxonomy" id="300112"/>
    <lineage>
        <taxon>Eukaryota</taxon>
        <taxon>Metazoa</taxon>
        <taxon>Ecdysozoa</taxon>
        <taxon>Arthropoda</taxon>
        <taxon>Hexapoda</taxon>
        <taxon>Insecta</taxon>
        <taxon>Pterygota</taxon>
        <taxon>Neoptera</taxon>
        <taxon>Endopterygota</taxon>
        <taxon>Hymenoptera</taxon>
        <taxon>Apocrita</taxon>
        <taxon>Aculeata</taxon>
        <taxon>Formicoidea</taxon>
        <taxon>Formicidae</taxon>
        <taxon>Myrmicinae</taxon>
        <taxon>Temnothorax</taxon>
    </lineage>
</organism>
<evidence type="ECO:0000313" key="2">
    <source>
        <dbReference type="Proteomes" id="UP000310200"/>
    </source>
</evidence>
<accession>A0A4S2KT21</accession>
<dbReference type="Proteomes" id="UP000310200">
    <property type="component" value="Unassembled WGS sequence"/>
</dbReference>
<name>A0A4S2KT21_9HYME</name>